<evidence type="ECO:0000313" key="1">
    <source>
        <dbReference type="EMBL" id="BAQ18345.1"/>
    </source>
</evidence>
<dbReference type="Proteomes" id="UP000031643">
    <property type="component" value="Chromosome"/>
</dbReference>
<protein>
    <submittedName>
        <fullName evidence="1">Uncharacterized protein</fullName>
    </submittedName>
</protein>
<dbReference type="STRING" id="1384459.GL4_2912"/>
<dbReference type="KEGG" id="mcg:GL4_2912"/>
<gene>
    <name evidence="1" type="ORF">GL4_2912</name>
</gene>
<dbReference type="HOGENOM" id="CLU_2070320_0_0_5"/>
<organism evidence="1 2">
    <name type="scientific">Methyloceanibacter caenitepidi</name>
    <dbReference type="NCBI Taxonomy" id="1384459"/>
    <lineage>
        <taxon>Bacteria</taxon>
        <taxon>Pseudomonadati</taxon>
        <taxon>Pseudomonadota</taxon>
        <taxon>Alphaproteobacteria</taxon>
        <taxon>Hyphomicrobiales</taxon>
        <taxon>Hyphomicrobiaceae</taxon>
        <taxon>Methyloceanibacter</taxon>
    </lineage>
</organism>
<accession>A0A0A8K609</accession>
<keyword evidence="2" id="KW-1185">Reference proteome</keyword>
<evidence type="ECO:0000313" key="2">
    <source>
        <dbReference type="Proteomes" id="UP000031643"/>
    </source>
</evidence>
<reference evidence="1 2" key="1">
    <citation type="submission" date="2014-09" db="EMBL/GenBank/DDBJ databases">
        <title>Genome sequencing of Methyloceanibacter caenitepidi Gela4.</title>
        <authorList>
            <person name="Takeuchi M."/>
            <person name="Susumu S."/>
            <person name="Kamagata Y."/>
            <person name="Oshima K."/>
            <person name="Hattori M."/>
            <person name="Iwasaki W."/>
        </authorList>
    </citation>
    <scope>NUCLEOTIDE SEQUENCE [LARGE SCALE GENOMIC DNA]</scope>
    <source>
        <strain evidence="1 2">Gela4</strain>
    </source>
</reference>
<dbReference type="AlphaFoldDB" id="A0A0A8K609"/>
<name>A0A0A8K609_9HYPH</name>
<dbReference type="EMBL" id="AP014648">
    <property type="protein sequence ID" value="BAQ18345.1"/>
    <property type="molecule type" value="Genomic_DNA"/>
</dbReference>
<proteinExistence type="predicted"/>
<sequence length="118" mass="13656">MTILQEDGHERVVAAAKPFIEGEKIKDRICRAAIALRRPYYFVEKAYYRKIGAYEYADLYNASLEWQDRRAAEFEKTASAEDRERLGLYVVRSEQPIQPISRAEIDLAKAIVKMRKAG</sequence>